<organism evidence="6 7">
    <name type="scientific">Euplotes crassus</name>
    <dbReference type="NCBI Taxonomy" id="5936"/>
    <lineage>
        <taxon>Eukaryota</taxon>
        <taxon>Sar</taxon>
        <taxon>Alveolata</taxon>
        <taxon>Ciliophora</taxon>
        <taxon>Intramacronucleata</taxon>
        <taxon>Spirotrichea</taxon>
        <taxon>Hypotrichia</taxon>
        <taxon>Euplotida</taxon>
        <taxon>Euplotidae</taxon>
        <taxon>Moneuplotes</taxon>
    </lineage>
</organism>
<evidence type="ECO:0000256" key="3">
    <source>
        <dbReference type="ARBA" id="ARBA00022837"/>
    </source>
</evidence>
<dbReference type="Pfam" id="PF13833">
    <property type="entry name" value="EF-hand_8"/>
    <property type="match status" value="1"/>
</dbReference>
<dbReference type="CDD" id="cd00051">
    <property type="entry name" value="EFh"/>
    <property type="match status" value="1"/>
</dbReference>
<evidence type="ECO:0000256" key="4">
    <source>
        <dbReference type="SAM" id="MobiDB-lite"/>
    </source>
</evidence>
<accession>A0AAD1Y3C8</accession>
<evidence type="ECO:0000256" key="2">
    <source>
        <dbReference type="ARBA" id="ARBA00022737"/>
    </source>
</evidence>
<dbReference type="InterPro" id="IPR018247">
    <property type="entry name" value="EF_Hand_1_Ca_BS"/>
</dbReference>
<keyword evidence="2" id="KW-0677">Repeat</keyword>
<feature type="domain" description="EF-hand" evidence="5">
    <location>
        <begin position="634"/>
        <end position="662"/>
    </location>
</feature>
<evidence type="ECO:0000313" key="6">
    <source>
        <dbReference type="EMBL" id="CAI2384628.1"/>
    </source>
</evidence>
<dbReference type="PROSITE" id="PS50222">
    <property type="entry name" value="EF_HAND_2"/>
    <property type="match status" value="4"/>
</dbReference>
<dbReference type="GO" id="GO:0005509">
    <property type="term" value="F:calcium ion binding"/>
    <property type="evidence" value="ECO:0007669"/>
    <property type="project" value="InterPro"/>
</dbReference>
<proteinExistence type="predicted"/>
<gene>
    <name evidence="6" type="ORF">ECRASSUSDP1_LOCUS26162</name>
</gene>
<feature type="domain" description="EF-hand" evidence="5">
    <location>
        <begin position="663"/>
        <end position="698"/>
    </location>
</feature>
<keyword evidence="7" id="KW-1185">Reference proteome</keyword>
<keyword evidence="1" id="KW-0479">Metal-binding</keyword>
<dbReference type="Pfam" id="PF13202">
    <property type="entry name" value="EF-hand_5"/>
    <property type="match status" value="1"/>
</dbReference>
<evidence type="ECO:0000313" key="7">
    <source>
        <dbReference type="Proteomes" id="UP001295684"/>
    </source>
</evidence>
<sequence length="870" mass="99106">MNRRRDRVHHCGLTNIDFKTKGDSIAMQTYKPTLKHANFGTMGKTGFRSNPYSTFMNTKKKTVMGGLPEVPDPKTQTTQQFYIQQGKRIHAPTAVLGKRTTQLEKEHWNDNVFTGDKADFQIDLTAKAKKRINKLGLDQTGKRKVARLDDAPPLAATDRKGSRTAEATITSPMRRSAMVKPTTFSKIDVHASAAQETQLVRLDNKQTLAGKVDLKKVRDIRRAIRRRYSTRKNPNKLFHAWDQKQQKKIDTDDISKMVNKMGIKINKDEAYVLLKSADMNGDDALDIQEFINLIHSSNEALDVDLKELAPLSQEINKQGGNASAAINHLSKNASDQNENRMNNQMKYYLQKSTQPIARDCLDEDEGHEGNKTYKIDRKKFKKILHHRLNLPEILKNDEDRLDKLINEYTIDDNNEVIDYKAMLEEVRAFSYDIESTNVQNNDRKVLSPHQSESEYSEPIEHSTTPMLTVLDIQKVPYNKEEEIKKRSNKINRMIQKKFQTQAALDQYIRQNIDADRNGTVDLTEFQNLVISTLKDSIENSVIGKKDVECFLSNFVYNKYGHTSVDEVASRIFTSGDEYNRIIDHFRKPKPPPSKVNFGLESAQKDGGLAVGAQNEALCCKIVEKALGNSHSKFQCFKSFDNDNDGYISYQDFVKSVNKMGIKGSNEEIVSIAKSMDPDKNGFIDYRHFMQYFTPSLPDIVKNPAPFMRKKAINTSANGNLIPNSDLLRGQISRSKSTKNDFMAVTNGFKVTSDIQMNLKPSSRFSATPQWKSTFDHYHQDPSSAGFISEADRFKKTTNSLHVKNAFQVDDRARKTVISESRVNRKRNVFGATDCKAFNNDVAHDAFDQSKLNRKAAIFQNYERLCHSKII</sequence>
<reference evidence="6" key="1">
    <citation type="submission" date="2023-07" db="EMBL/GenBank/DDBJ databases">
        <authorList>
            <consortium name="AG Swart"/>
            <person name="Singh M."/>
            <person name="Singh A."/>
            <person name="Seah K."/>
            <person name="Emmerich C."/>
        </authorList>
    </citation>
    <scope>NUCLEOTIDE SEQUENCE</scope>
    <source>
        <strain evidence="6">DP1</strain>
    </source>
</reference>
<keyword evidence="3" id="KW-0106">Calcium</keyword>
<dbReference type="SMART" id="SM00054">
    <property type="entry name" value="EFh"/>
    <property type="match status" value="4"/>
</dbReference>
<dbReference type="EMBL" id="CAMPGE010026964">
    <property type="protein sequence ID" value="CAI2384628.1"/>
    <property type="molecule type" value="Genomic_DNA"/>
</dbReference>
<feature type="domain" description="EF-hand" evidence="5">
    <location>
        <begin position="499"/>
        <end position="535"/>
    </location>
</feature>
<dbReference type="Pfam" id="PF13499">
    <property type="entry name" value="EF-hand_7"/>
    <property type="match status" value="1"/>
</dbReference>
<dbReference type="InterPro" id="IPR051581">
    <property type="entry name" value="Ca-bind"/>
</dbReference>
<feature type="domain" description="EF-hand" evidence="5">
    <location>
        <begin position="265"/>
        <end position="300"/>
    </location>
</feature>
<dbReference type="AlphaFoldDB" id="A0AAD1Y3C8"/>
<feature type="region of interest" description="Disordered" evidence="4">
    <location>
        <begin position="148"/>
        <end position="173"/>
    </location>
</feature>
<comment type="caution">
    <text evidence="6">The sequence shown here is derived from an EMBL/GenBank/DDBJ whole genome shotgun (WGS) entry which is preliminary data.</text>
</comment>
<protein>
    <recommendedName>
        <fullName evidence="5">EF-hand domain-containing protein</fullName>
    </recommendedName>
</protein>
<dbReference type="PANTHER" id="PTHR34524:SF6">
    <property type="entry name" value="CALCYPHOSINE LIKE"/>
    <property type="match status" value="1"/>
</dbReference>
<dbReference type="PANTHER" id="PTHR34524">
    <property type="entry name" value="CALCYPHOSIN"/>
    <property type="match status" value="1"/>
</dbReference>
<dbReference type="PROSITE" id="PS00018">
    <property type="entry name" value="EF_HAND_1"/>
    <property type="match status" value="3"/>
</dbReference>
<evidence type="ECO:0000259" key="5">
    <source>
        <dbReference type="PROSITE" id="PS50222"/>
    </source>
</evidence>
<dbReference type="Proteomes" id="UP001295684">
    <property type="component" value="Unassembled WGS sequence"/>
</dbReference>
<evidence type="ECO:0000256" key="1">
    <source>
        <dbReference type="ARBA" id="ARBA00022723"/>
    </source>
</evidence>
<dbReference type="InterPro" id="IPR011992">
    <property type="entry name" value="EF-hand-dom_pair"/>
</dbReference>
<dbReference type="Gene3D" id="1.10.238.10">
    <property type="entry name" value="EF-hand"/>
    <property type="match status" value="2"/>
</dbReference>
<dbReference type="InterPro" id="IPR002048">
    <property type="entry name" value="EF_hand_dom"/>
</dbReference>
<name>A0AAD1Y3C8_EUPCR</name>
<dbReference type="SUPFAM" id="SSF47473">
    <property type="entry name" value="EF-hand"/>
    <property type="match status" value="2"/>
</dbReference>